<proteinExistence type="predicted"/>
<dbReference type="STRING" id="1163617.SCD_n01643"/>
<dbReference type="eggNOG" id="COG3144">
    <property type="taxonomic scope" value="Bacteria"/>
</dbReference>
<dbReference type="InterPro" id="IPR038610">
    <property type="entry name" value="FliK-like_C_sf"/>
</dbReference>
<reference evidence="2 3" key="1">
    <citation type="journal article" date="2012" name="Appl. Environ. Microbiol.">
        <title>Draft genome sequence of a psychrotolerant sulfur-oxidizing bacterium, Sulfuricella denitrificans skB26, and proteomic insights into cold adaptation.</title>
        <authorList>
            <person name="Watanabe T."/>
            <person name="Kojima H."/>
            <person name="Fukui M."/>
        </authorList>
    </citation>
    <scope>NUCLEOTIDE SEQUENCE [LARGE SCALE GENOMIC DNA]</scope>
    <source>
        <strain evidence="3">skB26</strain>
    </source>
</reference>
<dbReference type="Gene3D" id="3.30.750.140">
    <property type="match status" value="1"/>
</dbReference>
<dbReference type="InterPro" id="IPR021136">
    <property type="entry name" value="Flagellar_hook_control-like_C"/>
</dbReference>
<gene>
    <name evidence="2" type="ORF">SCD_n01643</name>
</gene>
<accession>S6ALA7</accession>
<evidence type="ECO:0000313" key="3">
    <source>
        <dbReference type="Proteomes" id="UP000015559"/>
    </source>
</evidence>
<organism evidence="2 3">
    <name type="scientific">Sulfuricella denitrificans (strain DSM 22764 / NBRC 105220 / skB26)</name>
    <dbReference type="NCBI Taxonomy" id="1163617"/>
    <lineage>
        <taxon>Bacteria</taxon>
        <taxon>Pseudomonadati</taxon>
        <taxon>Pseudomonadota</taxon>
        <taxon>Betaproteobacteria</taxon>
        <taxon>Nitrosomonadales</taxon>
        <taxon>Sulfuricellaceae</taxon>
        <taxon>Sulfuricella</taxon>
    </lineage>
</organism>
<sequence>MSAVVLASLPNGRFQVQVGDASLDMNLPRNTQPGDKVELTFVSNQPRLTFALTRDLPSAAGNNLAAGAKPQVSLSDSVRYLGALLQKISDQSETQAAPLNKTAPLLSAAPSDIKDFAASLRNALSQSGLFYESHQAQWVAGERRLTDLMQEPQGKLPVLIPGSGAEVAQKNAPALMQSEGLLAQSASRMPVHAEAVTLVQQQLQTLDSRQLIWQGQVWQGQPMEWRVEERGAREGGVGEAEMPHWQTSLRLQLPRLGDVQASLAFTQQGLRVELKAVDAGTAEAMRGAQDRLRNSMEAAGLNVLAMSVERHEKT</sequence>
<name>S6ALA7_SULDS</name>
<dbReference type="AlphaFoldDB" id="S6ALA7"/>
<evidence type="ECO:0000259" key="1">
    <source>
        <dbReference type="Pfam" id="PF02120"/>
    </source>
</evidence>
<dbReference type="Proteomes" id="UP000015559">
    <property type="component" value="Chromosome"/>
</dbReference>
<evidence type="ECO:0000313" key="2">
    <source>
        <dbReference type="EMBL" id="BAN35464.1"/>
    </source>
</evidence>
<dbReference type="HOGENOM" id="CLU_033226_0_0_4"/>
<dbReference type="EMBL" id="AP013066">
    <property type="protein sequence ID" value="BAN35464.1"/>
    <property type="molecule type" value="Genomic_DNA"/>
</dbReference>
<protein>
    <recommendedName>
        <fullName evidence="1">Flagellar hook-length control protein-like C-terminal domain-containing protein</fullName>
    </recommendedName>
</protein>
<feature type="domain" description="Flagellar hook-length control protein-like C-terminal" evidence="1">
    <location>
        <begin position="242"/>
        <end position="311"/>
    </location>
</feature>
<keyword evidence="3" id="KW-1185">Reference proteome</keyword>
<dbReference type="KEGG" id="sdr:SCD_n01643"/>
<dbReference type="Pfam" id="PF02120">
    <property type="entry name" value="Flg_hook"/>
    <property type="match status" value="1"/>
</dbReference>